<dbReference type="PANTHER" id="PTHR13943">
    <property type="entry name" value="HRAS-LIKE SUPPRESSOR - RELATED"/>
    <property type="match status" value="1"/>
</dbReference>
<dbReference type="AlphaFoldDB" id="A0A5M6IV57"/>
<dbReference type="EMBL" id="VWPK01000022">
    <property type="protein sequence ID" value="KAA5611285.1"/>
    <property type="molecule type" value="Genomic_DNA"/>
</dbReference>
<dbReference type="Pfam" id="PF04970">
    <property type="entry name" value="LRAT"/>
    <property type="match status" value="1"/>
</dbReference>
<feature type="domain" description="LRAT" evidence="4">
    <location>
        <begin position="10"/>
        <end position="110"/>
    </location>
</feature>
<keyword evidence="1 5" id="KW-0808">Transferase</keyword>
<dbReference type="Proteomes" id="UP000325255">
    <property type="component" value="Unassembled WGS sequence"/>
</dbReference>
<organism evidence="5 6">
    <name type="scientific">Rhodovastum atsumiense</name>
    <dbReference type="NCBI Taxonomy" id="504468"/>
    <lineage>
        <taxon>Bacteria</taxon>
        <taxon>Pseudomonadati</taxon>
        <taxon>Pseudomonadota</taxon>
        <taxon>Alphaproteobacteria</taxon>
        <taxon>Acetobacterales</taxon>
        <taxon>Acetobacteraceae</taxon>
        <taxon>Rhodovastum</taxon>
    </lineage>
</organism>
<dbReference type="OrthoDB" id="7619420at2"/>
<dbReference type="GO" id="GO:0008970">
    <property type="term" value="F:phospholipase A1 activity"/>
    <property type="evidence" value="ECO:0007669"/>
    <property type="project" value="TreeGrafter"/>
</dbReference>
<keyword evidence="5" id="KW-0012">Acyltransferase</keyword>
<dbReference type="PANTHER" id="PTHR13943:SF77">
    <property type="entry name" value="LRAT DOMAIN-CONTAINING PROTEIN"/>
    <property type="match status" value="1"/>
</dbReference>
<dbReference type="GO" id="GO:0016410">
    <property type="term" value="F:N-acyltransferase activity"/>
    <property type="evidence" value="ECO:0007669"/>
    <property type="project" value="TreeGrafter"/>
</dbReference>
<sequence length="183" mass="18929">MADSPRPGDHLVSRRGVYTHHGLCSGKGRVIHYAGSARAGVQGPVEEIPLAQFTAGHGFAIRPHKGRAFSRAESVRRARSRIGEDNYCLFTNNCEHFVLWCITGKPHSAQITISSQAVIGMLAGAAVRAAGGGAIGGLAASIAGPAVVAVAAAYGIYGLARWLEKPPRSAGAKGHARAGKAKA</sequence>
<keyword evidence="2" id="KW-0378">Hydrolase</keyword>
<evidence type="ECO:0000256" key="2">
    <source>
        <dbReference type="ARBA" id="ARBA00022801"/>
    </source>
</evidence>
<protein>
    <submittedName>
        <fullName evidence="5">Lecithin retinol acyltransferase family protein</fullName>
    </submittedName>
</protein>
<reference evidence="5 6" key="1">
    <citation type="submission" date="2019-09" db="EMBL/GenBank/DDBJ databases">
        <title>Genome sequence of Rhodovastum atsumiense, a diverse member of the Acetobacteraceae family of non-sulfur purple photosynthetic bacteria.</title>
        <authorList>
            <person name="Meyer T."/>
            <person name="Kyndt J."/>
        </authorList>
    </citation>
    <scope>NUCLEOTIDE SEQUENCE [LARGE SCALE GENOMIC DNA]</scope>
    <source>
        <strain evidence="5 6">DSM 21279</strain>
    </source>
</reference>
<dbReference type="InterPro" id="IPR051496">
    <property type="entry name" value="H-rev107_PLA/AT"/>
</dbReference>
<comment type="caution">
    <text evidence="5">The sequence shown here is derived from an EMBL/GenBank/DDBJ whole genome shotgun (WGS) entry which is preliminary data.</text>
</comment>
<evidence type="ECO:0000256" key="1">
    <source>
        <dbReference type="ARBA" id="ARBA00022679"/>
    </source>
</evidence>
<evidence type="ECO:0000313" key="5">
    <source>
        <dbReference type="EMBL" id="KAA5611285.1"/>
    </source>
</evidence>
<dbReference type="InterPro" id="IPR007053">
    <property type="entry name" value="LRAT_dom"/>
</dbReference>
<keyword evidence="6" id="KW-1185">Reference proteome</keyword>
<keyword evidence="3" id="KW-0443">Lipid metabolism</keyword>
<name>A0A5M6IV57_9PROT</name>
<evidence type="ECO:0000259" key="4">
    <source>
        <dbReference type="PROSITE" id="PS51934"/>
    </source>
</evidence>
<gene>
    <name evidence="5" type="ORF">F1189_15135</name>
</gene>
<proteinExistence type="predicted"/>
<dbReference type="RefSeq" id="WP_150041663.1">
    <property type="nucleotide sequence ID" value="NZ_OW485601.1"/>
</dbReference>
<dbReference type="GO" id="GO:0004623">
    <property type="term" value="F:phospholipase A2 activity"/>
    <property type="evidence" value="ECO:0007669"/>
    <property type="project" value="TreeGrafter"/>
</dbReference>
<dbReference type="GO" id="GO:0070292">
    <property type="term" value="P:N-acylphosphatidylethanolamine metabolic process"/>
    <property type="evidence" value="ECO:0007669"/>
    <property type="project" value="TreeGrafter"/>
</dbReference>
<dbReference type="PROSITE" id="PS51934">
    <property type="entry name" value="LRAT"/>
    <property type="match status" value="1"/>
</dbReference>
<evidence type="ECO:0000313" key="6">
    <source>
        <dbReference type="Proteomes" id="UP000325255"/>
    </source>
</evidence>
<dbReference type="GO" id="GO:0005737">
    <property type="term" value="C:cytoplasm"/>
    <property type="evidence" value="ECO:0007669"/>
    <property type="project" value="TreeGrafter"/>
</dbReference>
<accession>A0A5M6IV57</accession>
<dbReference type="Gene3D" id="3.90.1720.10">
    <property type="entry name" value="endopeptidase domain like (from Nostoc punctiforme)"/>
    <property type="match status" value="1"/>
</dbReference>
<evidence type="ECO:0000256" key="3">
    <source>
        <dbReference type="ARBA" id="ARBA00023098"/>
    </source>
</evidence>